<sequence length="504" mass="57628">MKINFAVIGCTNSSYKLEKLKDKTCFQHEGKILSECGCEAPFRIQLRREGNKKGSAWKPGTADRVCSDHFVDKIPTVMNPNPTINMGFYQPEQKKPRRTLMKHPITSLPCSSKMQPVEPLLTEKSIVTEFSSLSFNADVLSPILSDHTYSLSLPQLNYCTSCEYKYSLITSYVSKVNSLTNQLKKSKIKQTVKLKQKFSWRLVNNDKRMNFYTGISSIAIFNVIFGLLKPFLASIRYWRGPKHSRSKVKQLKSISKCKLLSHKEEFLMTLIRLRLGLLNEDIADRFDISKALCSNIFTTFIRITAYILGNAIIVWLPSEVIKKNLPESFVKAKHHKCRVILDCFKIFIERPKSLYNQAVTWSDYKHHNTVKVLIGIAPNGYITFLSKCYGGRASDKFITSDSGFYNLLERGDEVMADRGFQIREELLFRYCSLSVSPGARVKSQMTATECKKTTDVANLRIHIERAINRIKTFRILKNVLPISMLHHMDDIILSCAALCNLNLL</sequence>
<feature type="domain" description="Transposase Helix-turn-helix" evidence="5">
    <location>
        <begin position="257"/>
        <end position="305"/>
    </location>
</feature>
<feature type="transmembrane region" description="Helical" evidence="3">
    <location>
        <begin position="211"/>
        <end position="232"/>
    </location>
</feature>
<feature type="domain" description="DDE Tnp4" evidence="4">
    <location>
        <begin position="341"/>
        <end position="500"/>
    </location>
</feature>
<evidence type="ECO:0000313" key="6">
    <source>
        <dbReference type="Proteomes" id="UP001652625"/>
    </source>
</evidence>
<protein>
    <submittedName>
        <fullName evidence="7">Uncharacterized protein LOC136091003</fullName>
    </submittedName>
</protein>
<dbReference type="PANTHER" id="PTHR23080">
    <property type="entry name" value="THAP DOMAIN PROTEIN"/>
    <property type="match status" value="1"/>
</dbReference>
<dbReference type="InterPro" id="IPR027805">
    <property type="entry name" value="Transposase_HTH_dom"/>
</dbReference>
<dbReference type="Proteomes" id="UP001652625">
    <property type="component" value="Chromosome 14"/>
</dbReference>
<evidence type="ECO:0000256" key="1">
    <source>
        <dbReference type="ARBA" id="ARBA00001968"/>
    </source>
</evidence>
<dbReference type="InterPro" id="IPR027806">
    <property type="entry name" value="HARBI1_dom"/>
</dbReference>
<name>A0ABM4DHU4_HYDVU</name>
<accession>A0ABM4DHU4</accession>
<keyword evidence="2" id="KW-0479">Metal-binding</keyword>
<organism evidence="6 7">
    <name type="scientific">Hydra vulgaris</name>
    <name type="common">Hydra</name>
    <name type="synonym">Hydra attenuata</name>
    <dbReference type="NCBI Taxonomy" id="6087"/>
    <lineage>
        <taxon>Eukaryota</taxon>
        <taxon>Metazoa</taxon>
        <taxon>Cnidaria</taxon>
        <taxon>Hydrozoa</taxon>
        <taxon>Hydroidolina</taxon>
        <taxon>Anthoathecata</taxon>
        <taxon>Aplanulata</taxon>
        <taxon>Hydridae</taxon>
        <taxon>Hydra</taxon>
    </lineage>
</organism>
<keyword evidence="3" id="KW-0472">Membrane</keyword>
<keyword evidence="6" id="KW-1185">Reference proteome</keyword>
<evidence type="ECO:0000256" key="3">
    <source>
        <dbReference type="SAM" id="Phobius"/>
    </source>
</evidence>
<proteinExistence type="predicted"/>
<gene>
    <name evidence="7" type="primary">LOC136091003</name>
</gene>
<keyword evidence="3" id="KW-1133">Transmembrane helix</keyword>
<dbReference type="Pfam" id="PF13359">
    <property type="entry name" value="DDE_Tnp_4"/>
    <property type="match status" value="1"/>
</dbReference>
<evidence type="ECO:0000259" key="5">
    <source>
        <dbReference type="Pfam" id="PF13613"/>
    </source>
</evidence>
<evidence type="ECO:0000256" key="2">
    <source>
        <dbReference type="ARBA" id="ARBA00022723"/>
    </source>
</evidence>
<reference evidence="7" key="1">
    <citation type="submission" date="2025-08" db="UniProtKB">
        <authorList>
            <consortium name="RefSeq"/>
        </authorList>
    </citation>
    <scope>IDENTIFICATION</scope>
</reference>
<evidence type="ECO:0000259" key="4">
    <source>
        <dbReference type="Pfam" id="PF13359"/>
    </source>
</evidence>
<evidence type="ECO:0000313" key="7">
    <source>
        <dbReference type="RefSeq" id="XP_065674059.1"/>
    </source>
</evidence>
<keyword evidence="3" id="KW-0812">Transmembrane</keyword>
<dbReference type="GeneID" id="136091003"/>
<dbReference type="Pfam" id="PF13613">
    <property type="entry name" value="HTH_Tnp_4"/>
    <property type="match status" value="1"/>
</dbReference>
<feature type="transmembrane region" description="Helical" evidence="3">
    <location>
        <begin position="295"/>
        <end position="316"/>
    </location>
</feature>
<comment type="cofactor">
    <cofactor evidence="1">
        <name>a divalent metal cation</name>
        <dbReference type="ChEBI" id="CHEBI:60240"/>
    </cofactor>
</comment>
<dbReference type="RefSeq" id="XP_065674059.1">
    <property type="nucleotide sequence ID" value="XM_065817987.1"/>
</dbReference>